<keyword evidence="3" id="KW-1185">Reference proteome</keyword>
<protein>
    <submittedName>
        <fullName evidence="2">Uncharacterized protein</fullName>
    </submittedName>
</protein>
<gene>
    <name evidence="2" type="ORF">F1609_20830</name>
</gene>
<accession>A0ABX0M6N4</accession>
<name>A0ABX0M6N4_9BURK</name>
<evidence type="ECO:0000313" key="2">
    <source>
        <dbReference type="EMBL" id="NHZ42597.1"/>
    </source>
</evidence>
<dbReference type="Proteomes" id="UP000819052">
    <property type="component" value="Unassembled WGS sequence"/>
</dbReference>
<comment type="caution">
    <text evidence="2">The sequence shown here is derived from an EMBL/GenBank/DDBJ whole genome shotgun (WGS) entry which is preliminary data.</text>
</comment>
<sequence length="130" mass="14175">MAGINSVQQIVATIRAEMSSRVGKNDRRGLAMAEKPPLRSRPAQARARMSGLLQQRVAALDPADPERGRKAFRIFLESVLLAEFGEELINDPAFYAMVDQVQLTMEDDPQIAGAIAQAAQSLCGDGRTTY</sequence>
<proteinExistence type="predicted"/>
<dbReference type="RefSeq" id="WP_167078590.1">
    <property type="nucleotide sequence ID" value="NZ_VVIW01000013.1"/>
</dbReference>
<reference evidence="2 3" key="1">
    <citation type="submission" date="2019-09" db="EMBL/GenBank/DDBJ databases">
        <title>Taxonomy of Antarctic Massilia spp.: description of Massilia rubra sp. nov., Massilia aquatica sp. nov., Massilia mucilaginosa sp. nov., Massilia frigida sp. nov. isolated from streams, lakes and regoliths.</title>
        <authorList>
            <person name="Holochova P."/>
            <person name="Sedlacek I."/>
            <person name="Kralova S."/>
            <person name="Maslanova I."/>
            <person name="Busse H.-J."/>
            <person name="Stankova E."/>
            <person name="Vrbovska V."/>
            <person name="Kovarovic V."/>
            <person name="Bartak M."/>
            <person name="Svec P."/>
            <person name="Pantucek R."/>
        </authorList>
    </citation>
    <scope>NUCLEOTIDE SEQUENCE [LARGE SCALE GENOMIC DNA]</scope>
    <source>
        <strain evidence="2 3">CCM 8693</strain>
    </source>
</reference>
<evidence type="ECO:0000313" key="3">
    <source>
        <dbReference type="Proteomes" id="UP000819052"/>
    </source>
</evidence>
<organism evidence="2 3">
    <name type="scientific">Massilia aquatica</name>
    <dbReference type="NCBI Taxonomy" id="2609000"/>
    <lineage>
        <taxon>Bacteria</taxon>
        <taxon>Pseudomonadati</taxon>
        <taxon>Pseudomonadota</taxon>
        <taxon>Betaproteobacteria</taxon>
        <taxon>Burkholderiales</taxon>
        <taxon>Oxalobacteraceae</taxon>
        <taxon>Telluria group</taxon>
        <taxon>Massilia</taxon>
    </lineage>
</organism>
<evidence type="ECO:0000256" key="1">
    <source>
        <dbReference type="SAM" id="MobiDB-lite"/>
    </source>
</evidence>
<dbReference type="EMBL" id="VVIW01000013">
    <property type="protein sequence ID" value="NHZ42597.1"/>
    <property type="molecule type" value="Genomic_DNA"/>
</dbReference>
<feature type="region of interest" description="Disordered" evidence="1">
    <location>
        <begin position="22"/>
        <end position="43"/>
    </location>
</feature>